<evidence type="ECO:0000313" key="3">
    <source>
        <dbReference type="Proteomes" id="UP000023152"/>
    </source>
</evidence>
<evidence type="ECO:0000313" key="2">
    <source>
        <dbReference type="EMBL" id="ETO35974.1"/>
    </source>
</evidence>
<comment type="caution">
    <text evidence="2">The sequence shown here is derived from an EMBL/GenBank/DDBJ whole genome shotgun (WGS) entry which is preliminary data.</text>
</comment>
<feature type="compositionally biased region" description="Basic and acidic residues" evidence="1">
    <location>
        <begin position="89"/>
        <end position="103"/>
    </location>
</feature>
<gene>
    <name evidence="2" type="ORF">RFI_01088</name>
</gene>
<name>X6PD39_RETFI</name>
<feature type="compositionally biased region" description="Low complexity" evidence="1">
    <location>
        <begin position="55"/>
        <end position="70"/>
    </location>
</feature>
<sequence length="293" mass="33440">CGGEKEANESGKEKILRDKDCRHKQLVGETEWRIYRRLPTPTCQDRGATTLPRLNNNNNNDFSDTMSTSSSRREDDDHDGDDNDDEHEEDHKDEIHRTGDHGHGTRYNLNEWAHDFVDEHRLQHSCAANTHQCPPASSAFASSSSSSYSSSSSSSSSSSICVSHFSHSHSSQSQSHSYANSCSYLCGHNDSLKNTAHSNATTVSIPHMERLSDDHFRLDRDHGNGKDKDKNKDLGNDYRHKANYPLHYYSSNEQQQRYQSHMQLKNSNMNEYRQQEVCKFCKHTQAQYSSVEH</sequence>
<dbReference type="Proteomes" id="UP000023152">
    <property type="component" value="Unassembled WGS sequence"/>
</dbReference>
<dbReference type="EMBL" id="ASPP01001127">
    <property type="protein sequence ID" value="ETO35974.1"/>
    <property type="molecule type" value="Genomic_DNA"/>
</dbReference>
<feature type="region of interest" description="Disordered" evidence="1">
    <location>
        <begin position="36"/>
        <end position="104"/>
    </location>
</feature>
<reference evidence="2 3" key="1">
    <citation type="journal article" date="2013" name="Curr. Biol.">
        <title>The Genome of the Foraminiferan Reticulomyxa filosa.</title>
        <authorList>
            <person name="Glockner G."/>
            <person name="Hulsmann N."/>
            <person name="Schleicher M."/>
            <person name="Noegel A.A."/>
            <person name="Eichinger L."/>
            <person name="Gallinger C."/>
            <person name="Pawlowski J."/>
            <person name="Sierra R."/>
            <person name="Euteneuer U."/>
            <person name="Pillet L."/>
            <person name="Moustafa A."/>
            <person name="Platzer M."/>
            <person name="Groth M."/>
            <person name="Szafranski K."/>
            <person name="Schliwa M."/>
        </authorList>
    </citation>
    <scope>NUCLEOTIDE SEQUENCE [LARGE SCALE GENOMIC DNA]</scope>
</reference>
<feature type="region of interest" description="Disordered" evidence="1">
    <location>
        <begin position="131"/>
        <end position="153"/>
    </location>
</feature>
<protein>
    <submittedName>
        <fullName evidence="2">Uncharacterized protein</fullName>
    </submittedName>
</protein>
<organism evidence="2 3">
    <name type="scientific">Reticulomyxa filosa</name>
    <dbReference type="NCBI Taxonomy" id="46433"/>
    <lineage>
        <taxon>Eukaryota</taxon>
        <taxon>Sar</taxon>
        <taxon>Rhizaria</taxon>
        <taxon>Retaria</taxon>
        <taxon>Foraminifera</taxon>
        <taxon>Monothalamids</taxon>
        <taxon>Reticulomyxidae</taxon>
        <taxon>Reticulomyxa</taxon>
    </lineage>
</organism>
<feature type="compositionally biased region" description="Acidic residues" evidence="1">
    <location>
        <begin position="76"/>
        <end position="88"/>
    </location>
</feature>
<proteinExistence type="predicted"/>
<feature type="non-terminal residue" evidence="2">
    <location>
        <position position="1"/>
    </location>
</feature>
<feature type="compositionally biased region" description="Low complexity" evidence="1">
    <location>
        <begin position="136"/>
        <end position="153"/>
    </location>
</feature>
<accession>X6PD39</accession>
<dbReference type="AlphaFoldDB" id="X6PD39"/>
<feature type="region of interest" description="Disordered" evidence="1">
    <location>
        <begin position="213"/>
        <end position="238"/>
    </location>
</feature>
<keyword evidence="3" id="KW-1185">Reference proteome</keyword>
<evidence type="ECO:0000256" key="1">
    <source>
        <dbReference type="SAM" id="MobiDB-lite"/>
    </source>
</evidence>